<dbReference type="GO" id="GO:0016787">
    <property type="term" value="F:hydrolase activity"/>
    <property type="evidence" value="ECO:0007669"/>
    <property type="project" value="UniProtKB-KW"/>
</dbReference>
<dbReference type="EMBL" id="JAAAMU010000011">
    <property type="protein sequence ID" value="NBC71267.1"/>
    <property type="molecule type" value="Genomic_DNA"/>
</dbReference>
<evidence type="ECO:0000313" key="2">
    <source>
        <dbReference type="EMBL" id="NBC71267.1"/>
    </source>
</evidence>
<sequence>MNSKRAYSLHHTASADGTRIGYRRSGSGPGLVLVHGAFVSGHEYEKLAAELANDFTVYNMDRRGRLYSGAQGERYGIGNECEDVLAVVLETGAAYVFGHSYGGLIALETARAYSDAVSKIAVYEPTVSVGGSFPSGWMPDYKRAMEQGRDLSAFVHFIKGVGVSEPFARLPAWLIKLALLPSLIFWEGRKLREKLPTLIREMNETFRLDSTAGRYETIKAPALVMAGSKSPAFMQIGARAAADAIRGGSFMQLEGLGHNAPDLFNQRRIAAQLKAFFYKA</sequence>
<dbReference type="InterPro" id="IPR029058">
    <property type="entry name" value="AB_hydrolase_fold"/>
</dbReference>
<name>A0A7X5C012_9BACL</name>
<evidence type="ECO:0000259" key="1">
    <source>
        <dbReference type="Pfam" id="PF12697"/>
    </source>
</evidence>
<dbReference type="InterPro" id="IPR050471">
    <property type="entry name" value="AB_hydrolase"/>
</dbReference>
<accession>A0A7X5C012</accession>
<dbReference type="OrthoDB" id="63519at2"/>
<dbReference type="RefSeq" id="WP_161701073.1">
    <property type="nucleotide sequence ID" value="NZ_JAAAMU010000011.1"/>
</dbReference>
<dbReference type="Gene3D" id="3.40.50.1820">
    <property type="entry name" value="alpha/beta hydrolase"/>
    <property type="match status" value="1"/>
</dbReference>
<dbReference type="AlphaFoldDB" id="A0A7X5C012"/>
<proteinExistence type="predicted"/>
<organism evidence="2 3">
    <name type="scientific">Paenibacillus sacheonensis</name>
    <dbReference type="NCBI Taxonomy" id="742054"/>
    <lineage>
        <taxon>Bacteria</taxon>
        <taxon>Bacillati</taxon>
        <taxon>Bacillota</taxon>
        <taxon>Bacilli</taxon>
        <taxon>Bacillales</taxon>
        <taxon>Paenibacillaceae</taxon>
        <taxon>Paenibacillus</taxon>
    </lineage>
</organism>
<dbReference type="PANTHER" id="PTHR43433:SF5">
    <property type="entry name" value="AB HYDROLASE-1 DOMAIN-CONTAINING PROTEIN"/>
    <property type="match status" value="1"/>
</dbReference>
<feature type="domain" description="AB hydrolase-1" evidence="1">
    <location>
        <begin position="31"/>
        <end position="263"/>
    </location>
</feature>
<keyword evidence="2" id="KW-0378">Hydrolase</keyword>
<dbReference type="Proteomes" id="UP000558113">
    <property type="component" value="Unassembled WGS sequence"/>
</dbReference>
<comment type="caution">
    <text evidence="2">The sequence shown here is derived from an EMBL/GenBank/DDBJ whole genome shotgun (WGS) entry which is preliminary data.</text>
</comment>
<gene>
    <name evidence="2" type="ORF">GT003_19915</name>
</gene>
<protein>
    <submittedName>
        <fullName evidence="2">Alpha/beta fold hydrolase</fullName>
    </submittedName>
</protein>
<evidence type="ECO:0000313" key="3">
    <source>
        <dbReference type="Proteomes" id="UP000558113"/>
    </source>
</evidence>
<keyword evidence="3" id="KW-1185">Reference proteome</keyword>
<dbReference type="InterPro" id="IPR000073">
    <property type="entry name" value="AB_hydrolase_1"/>
</dbReference>
<dbReference type="SUPFAM" id="SSF53474">
    <property type="entry name" value="alpha/beta-Hydrolases"/>
    <property type="match status" value="1"/>
</dbReference>
<dbReference type="Pfam" id="PF12697">
    <property type="entry name" value="Abhydrolase_6"/>
    <property type="match status" value="1"/>
</dbReference>
<dbReference type="PANTHER" id="PTHR43433">
    <property type="entry name" value="HYDROLASE, ALPHA/BETA FOLD FAMILY PROTEIN"/>
    <property type="match status" value="1"/>
</dbReference>
<reference evidence="2 3" key="1">
    <citation type="submission" date="2020-01" db="EMBL/GenBank/DDBJ databases">
        <title>Paenibacillus soybeanensis sp. nov. isolated from the nodules of soybean (Glycine max(L.) Merr).</title>
        <authorList>
            <person name="Wang H."/>
        </authorList>
    </citation>
    <scope>NUCLEOTIDE SEQUENCE [LARGE SCALE GENOMIC DNA]</scope>
    <source>
        <strain evidence="2 3">DSM 23054</strain>
    </source>
</reference>